<dbReference type="eggNOG" id="COG2835">
    <property type="taxonomic scope" value="Bacteria"/>
</dbReference>
<organism evidence="2 3">
    <name type="scientific">Cutibacterium granulosum</name>
    <dbReference type="NCBI Taxonomy" id="33011"/>
    <lineage>
        <taxon>Bacteria</taxon>
        <taxon>Bacillati</taxon>
        <taxon>Actinomycetota</taxon>
        <taxon>Actinomycetes</taxon>
        <taxon>Propionibacteriales</taxon>
        <taxon>Propionibacteriaceae</taxon>
        <taxon>Cutibacterium</taxon>
    </lineage>
</organism>
<dbReference type="InterPro" id="IPR005651">
    <property type="entry name" value="Trm112-like"/>
</dbReference>
<accession>A0A239WZE8</accession>
<dbReference type="RefSeq" id="WP_021105673.1">
    <property type="nucleotide sequence ID" value="NZ_JAWFFS010000137.1"/>
</dbReference>
<name>A0A239WZE8_9ACTN</name>
<dbReference type="Pfam" id="PF03966">
    <property type="entry name" value="Trm112p"/>
    <property type="match status" value="1"/>
</dbReference>
<dbReference type="KEGG" id="cgrn:4412665_01698"/>
<dbReference type="Gene3D" id="2.20.25.10">
    <property type="match status" value="1"/>
</dbReference>
<proteinExistence type="predicted"/>
<dbReference type="EMBL" id="LT906441">
    <property type="protein sequence ID" value="SNV39074.1"/>
    <property type="molecule type" value="Genomic_DNA"/>
</dbReference>
<feature type="region of interest" description="Disordered" evidence="1">
    <location>
        <begin position="70"/>
        <end position="93"/>
    </location>
</feature>
<dbReference type="AlphaFoldDB" id="A0A239WZE8"/>
<reference evidence="2 3" key="1">
    <citation type="submission" date="2017-06" db="EMBL/GenBank/DDBJ databases">
        <authorList>
            <consortium name="Pathogen Informatics"/>
        </authorList>
    </citation>
    <scope>NUCLEOTIDE SEQUENCE [LARGE SCALE GENOMIC DNA]</scope>
    <source>
        <strain evidence="2 3">NCTC11865</strain>
    </source>
</reference>
<evidence type="ECO:0000313" key="3">
    <source>
        <dbReference type="Proteomes" id="UP000215332"/>
    </source>
</evidence>
<gene>
    <name evidence="2" type="ORF">SAMEA4412665_01698</name>
</gene>
<evidence type="ECO:0000256" key="1">
    <source>
        <dbReference type="SAM" id="MobiDB-lite"/>
    </source>
</evidence>
<evidence type="ECO:0000313" key="2">
    <source>
        <dbReference type="EMBL" id="SNV39074.1"/>
    </source>
</evidence>
<sequence>MLRSTKTTQPTQIPQTPEALDLAPQFLEVVACPSCHSTFALDYDSGELVCSSPSCGLAFEVHDGVPDLRIDAARRPETGEDDEPTRISSIRPE</sequence>
<protein>
    <submittedName>
        <fullName evidence="2">TFIIB zinc-binding</fullName>
    </submittedName>
</protein>
<dbReference type="SUPFAM" id="SSF158997">
    <property type="entry name" value="Trm112p-like"/>
    <property type="match status" value="1"/>
</dbReference>
<dbReference type="Proteomes" id="UP000215332">
    <property type="component" value="Chromosome 1"/>
</dbReference>